<evidence type="ECO:0000256" key="1">
    <source>
        <dbReference type="ARBA" id="ARBA00022679"/>
    </source>
</evidence>
<protein>
    <submittedName>
        <fullName evidence="4">GNAT family N-acetyltransferase</fullName>
        <ecNumber evidence="4">2.3.-.-</ecNumber>
    </submittedName>
</protein>
<proteinExistence type="predicted"/>
<dbReference type="Pfam" id="PF00583">
    <property type="entry name" value="Acetyltransf_1"/>
    <property type="match status" value="1"/>
</dbReference>
<evidence type="ECO:0000313" key="4">
    <source>
        <dbReference type="EMBL" id="MFC0680665.1"/>
    </source>
</evidence>
<keyword evidence="1 4" id="KW-0808">Transferase</keyword>
<accession>A0ABV6RUL6</accession>
<dbReference type="Proteomes" id="UP001589896">
    <property type="component" value="Unassembled WGS sequence"/>
</dbReference>
<dbReference type="EC" id="2.3.-.-" evidence="4"/>
<dbReference type="CDD" id="cd04301">
    <property type="entry name" value="NAT_SF"/>
    <property type="match status" value="1"/>
</dbReference>
<dbReference type="InterPro" id="IPR016181">
    <property type="entry name" value="Acyl_CoA_acyltransferase"/>
</dbReference>
<evidence type="ECO:0000313" key="5">
    <source>
        <dbReference type="Proteomes" id="UP001589896"/>
    </source>
</evidence>
<evidence type="ECO:0000259" key="3">
    <source>
        <dbReference type="PROSITE" id="PS51186"/>
    </source>
</evidence>
<dbReference type="GO" id="GO:0016746">
    <property type="term" value="F:acyltransferase activity"/>
    <property type="evidence" value="ECO:0007669"/>
    <property type="project" value="UniProtKB-KW"/>
</dbReference>
<sequence length="161" mass="18128">MELTVRSATADDARAIGAVHMQCWREAYSHLLSVGFFDRRTPEQAAERWTHALATLPDGQSVHVATADGRIVGFSSSGKSRDEPPVRELELWSLYLLAEHHGFGLGQRLLDAALGDAPASLWMAKRNPRAHAFYRRNGFVPDGLERSYESWENLEEIRLVR</sequence>
<dbReference type="Gene3D" id="3.40.630.30">
    <property type="match status" value="1"/>
</dbReference>
<feature type="domain" description="N-acetyltransferase" evidence="3">
    <location>
        <begin position="3"/>
        <end position="161"/>
    </location>
</feature>
<reference evidence="4 5" key="1">
    <citation type="submission" date="2024-09" db="EMBL/GenBank/DDBJ databases">
        <authorList>
            <person name="Sun Q."/>
            <person name="Mori K."/>
        </authorList>
    </citation>
    <scope>NUCLEOTIDE SEQUENCE [LARGE SCALE GENOMIC DNA]</scope>
    <source>
        <strain evidence="4 5">KCTC 23076</strain>
    </source>
</reference>
<name>A0ABV6RUL6_9GAMM</name>
<dbReference type="InterPro" id="IPR000182">
    <property type="entry name" value="GNAT_dom"/>
</dbReference>
<dbReference type="PROSITE" id="PS51186">
    <property type="entry name" value="GNAT"/>
    <property type="match status" value="1"/>
</dbReference>
<evidence type="ECO:0000256" key="2">
    <source>
        <dbReference type="ARBA" id="ARBA00023315"/>
    </source>
</evidence>
<keyword evidence="5" id="KW-1185">Reference proteome</keyword>
<dbReference type="EMBL" id="JBHLTG010000006">
    <property type="protein sequence ID" value="MFC0680665.1"/>
    <property type="molecule type" value="Genomic_DNA"/>
</dbReference>
<dbReference type="InterPro" id="IPR050832">
    <property type="entry name" value="Bact_Acetyltransf"/>
</dbReference>
<comment type="caution">
    <text evidence="4">The sequence shown here is derived from an EMBL/GenBank/DDBJ whole genome shotgun (WGS) entry which is preliminary data.</text>
</comment>
<keyword evidence="2 4" id="KW-0012">Acyltransferase</keyword>
<organism evidence="4 5">
    <name type="scientific">Lysobacter korlensis</name>
    <dbReference type="NCBI Taxonomy" id="553636"/>
    <lineage>
        <taxon>Bacteria</taxon>
        <taxon>Pseudomonadati</taxon>
        <taxon>Pseudomonadota</taxon>
        <taxon>Gammaproteobacteria</taxon>
        <taxon>Lysobacterales</taxon>
        <taxon>Lysobacteraceae</taxon>
        <taxon>Lysobacter</taxon>
    </lineage>
</organism>
<dbReference type="SUPFAM" id="SSF55729">
    <property type="entry name" value="Acyl-CoA N-acyltransferases (Nat)"/>
    <property type="match status" value="1"/>
</dbReference>
<gene>
    <name evidence="4" type="ORF">ACFFGH_22775</name>
</gene>
<dbReference type="PANTHER" id="PTHR43877">
    <property type="entry name" value="AMINOALKYLPHOSPHONATE N-ACETYLTRANSFERASE-RELATED-RELATED"/>
    <property type="match status" value="1"/>
</dbReference>
<dbReference type="RefSeq" id="WP_386672615.1">
    <property type="nucleotide sequence ID" value="NZ_JBHLTG010000006.1"/>
</dbReference>